<protein>
    <submittedName>
        <fullName evidence="5">Regulatory protein ArsR</fullName>
    </submittedName>
</protein>
<dbReference type="PANTHER" id="PTHR43132">
    <property type="entry name" value="ARSENICAL RESISTANCE OPERON REPRESSOR ARSR-RELATED"/>
    <property type="match status" value="1"/>
</dbReference>
<dbReference type="InterPro" id="IPR011991">
    <property type="entry name" value="ArsR-like_HTH"/>
</dbReference>
<evidence type="ECO:0000256" key="1">
    <source>
        <dbReference type="ARBA" id="ARBA00023015"/>
    </source>
</evidence>
<reference evidence="5 6" key="1">
    <citation type="journal article" date="2015" name="Genome Announc.">
        <title>Expanding the biotechnology potential of lactobacilli through comparative genomics of 213 strains and associated genera.</title>
        <authorList>
            <person name="Sun Z."/>
            <person name="Harris H.M."/>
            <person name="McCann A."/>
            <person name="Guo C."/>
            <person name="Argimon S."/>
            <person name="Zhang W."/>
            <person name="Yang X."/>
            <person name="Jeffery I.B."/>
            <person name="Cooney J.C."/>
            <person name="Kagawa T.F."/>
            <person name="Liu W."/>
            <person name="Song Y."/>
            <person name="Salvetti E."/>
            <person name="Wrobel A."/>
            <person name="Rasinkangas P."/>
            <person name="Parkhill J."/>
            <person name="Rea M.C."/>
            <person name="O'Sullivan O."/>
            <person name="Ritari J."/>
            <person name="Douillard F.P."/>
            <person name="Paul Ross R."/>
            <person name="Yang R."/>
            <person name="Briner A.E."/>
            <person name="Felis G.E."/>
            <person name="de Vos W.M."/>
            <person name="Barrangou R."/>
            <person name="Klaenhammer T.R."/>
            <person name="Caufield P.W."/>
            <person name="Cui Y."/>
            <person name="Zhang H."/>
            <person name="O'Toole P.W."/>
        </authorList>
    </citation>
    <scope>NUCLEOTIDE SEQUENCE [LARGE SCALE GENOMIC DNA]</scope>
    <source>
        <strain evidence="5 6">DSM 13961</strain>
    </source>
</reference>
<comment type="caution">
    <text evidence="5">The sequence shown here is derived from an EMBL/GenBank/DDBJ whole genome shotgun (WGS) entry which is preliminary data.</text>
</comment>
<dbReference type="PRINTS" id="PR00778">
    <property type="entry name" value="HTHARSR"/>
</dbReference>
<dbReference type="Gene3D" id="1.10.10.10">
    <property type="entry name" value="Winged helix-like DNA-binding domain superfamily/Winged helix DNA-binding domain"/>
    <property type="match status" value="1"/>
</dbReference>
<feature type="domain" description="HTH arsR-type" evidence="4">
    <location>
        <begin position="18"/>
        <end position="112"/>
    </location>
</feature>
<name>A0ABR5NR27_9LACO</name>
<dbReference type="Pfam" id="PF01022">
    <property type="entry name" value="HTH_5"/>
    <property type="match status" value="1"/>
</dbReference>
<sequence>MLKATYVEEENMSQIKIIAPDLLNESQRILKLLSNPTRIQMLNVLEQKEMNVSELVELLGVEQSVISHQLALLKSYQLVSSHRVGKANYYQLDDPHILDVINETLEHADHVMRGKKHGE</sequence>
<evidence type="ECO:0000259" key="4">
    <source>
        <dbReference type="PROSITE" id="PS50987"/>
    </source>
</evidence>
<organism evidence="5 6">
    <name type="scientific">Companilactobacillus kimchii DSM 13961 = JCM 10707</name>
    <dbReference type="NCBI Taxonomy" id="1423765"/>
    <lineage>
        <taxon>Bacteria</taxon>
        <taxon>Bacillati</taxon>
        <taxon>Bacillota</taxon>
        <taxon>Bacilli</taxon>
        <taxon>Lactobacillales</taxon>
        <taxon>Lactobacillaceae</taxon>
        <taxon>Companilactobacillus</taxon>
        <taxon>Companilactobacillus kimchii</taxon>
    </lineage>
</organism>
<dbReference type="SUPFAM" id="SSF46785">
    <property type="entry name" value="Winged helix' DNA-binding domain"/>
    <property type="match status" value="1"/>
</dbReference>
<keyword evidence="2" id="KW-0238">DNA-binding</keyword>
<dbReference type="Proteomes" id="UP000051499">
    <property type="component" value="Unassembled WGS sequence"/>
</dbReference>
<dbReference type="InterPro" id="IPR001845">
    <property type="entry name" value="HTH_ArsR_DNA-bd_dom"/>
</dbReference>
<keyword evidence="3" id="KW-0804">Transcription</keyword>
<dbReference type="SMART" id="SM00418">
    <property type="entry name" value="HTH_ARSR"/>
    <property type="match status" value="1"/>
</dbReference>
<evidence type="ECO:0000313" key="5">
    <source>
        <dbReference type="EMBL" id="KRK50131.1"/>
    </source>
</evidence>
<accession>A0ABR5NR27</accession>
<evidence type="ECO:0000256" key="3">
    <source>
        <dbReference type="ARBA" id="ARBA00023163"/>
    </source>
</evidence>
<dbReference type="NCBIfam" id="NF033788">
    <property type="entry name" value="HTH_metalloreg"/>
    <property type="match status" value="1"/>
</dbReference>
<evidence type="ECO:0000256" key="2">
    <source>
        <dbReference type="ARBA" id="ARBA00023125"/>
    </source>
</evidence>
<dbReference type="EMBL" id="AZDH01000026">
    <property type="protein sequence ID" value="KRK50131.1"/>
    <property type="molecule type" value="Genomic_DNA"/>
</dbReference>
<evidence type="ECO:0000313" key="6">
    <source>
        <dbReference type="Proteomes" id="UP000051499"/>
    </source>
</evidence>
<dbReference type="PANTHER" id="PTHR43132:SF6">
    <property type="entry name" value="HTH-TYPE TRANSCRIPTIONAL REPRESSOR CZRA"/>
    <property type="match status" value="1"/>
</dbReference>
<keyword evidence="6" id="KW-1185">Reference proteome</keyword>
<gene>
    <name evidence="5" type="ORF">FC97_GL001860</name>
</gene>
<dbReference type="InterPro" id="IPR036390">
    <property type="entry name" value="WH_DNA-bd_sf"/>
</dbReference>
<keyword evidence="1" id="KW-0805">Transcription regulation</keyword>
<dbReference type="InterPro" id="IPR036388">
    <property type="entry name" value="WH-like_DNA-bd_sf"/>
</dbReference>
<dbReference type="CDD" id="cd00090">
    <property type="entry name" value="HTH_ARSR"/>
    <property type="match status" value="1"/>
</dbReference>
<dbReference type="InterPro" id="IPR051011">
    <property type="entry name" value="Metal_resp_trans_reg"/>
</dbReference>
<proteinExistence type="predicted"/>
<dbReference type="PROSITE" id="PS50987">
    <property type="entry name" value="HTH_ARSR_2"/>
    <property type="match status" value="1"/>
</dbReference>